<sequence>MYTMVSNKNNLDNMSHSPYPLHERREKQEPLKVSLVQSSDSVQVLPHGANMPLHIKVGGLHYLYARGFPIFYKRRRRLYPYTMQSSTAQYVPILKEKLVPKYGI</sequence>
<dbReference type="EMBL" id="JAKKPZ010000003">
    <property type="protein sequence ID" value="KAI1723888.1"/>
    <property type="molecule type" value="Genomic_DNA"/>
</dbReference>
<feature type="compositionally biased region" description="Polar residues" evidence="1">
    <location>
        <begin position="1"/>
        <end position="16"/>
    </location>
</feature>
<organism evidence="2 3">
    <name type="scientific">Ditylenchus destructor</name>
    <dbReference type="NCBI Taxonomy" id="166010"/>
    <lineage>
        <taxon>Eukaryota</taxon>
        <taxon>Metazoa</taxon>
        <taxon>Ecdysozoa</taxon>
        <taxon>Nematoda</taxon>
        <taxon>Chromadorea</taxon>
        <taxon>Rhabditida</taxon>
        <taxon>Tylenchina</taxon>
        <taxon>Tylenchomorpha</taxon>
        <taxon>Sphaerularioidea</taxon>
        <taxon>Anguinidae</taxon>
        <taxon>Anguininae</taxon>
        <taxon>Ditylenchus</taxon>
    </lineage>
</organism>
<keyword evidence="3" id="KW-1185">Reference proteome</keyword>
<name>A0AAD4NEX3_9BILA</name>
<feature type="region of interest" description="Disordered" evidence="1">
    <location>
        <begin position="1"/>
        <end position="30"/>
    </location>
</feature>
<feature type="compositionally biased region" description="Basic and acidic residues" evidence="1">
    <location>
        <begin position="21"/>
        <end position="30"/>
    </location>
</feature>
<gene>
    <name evidence="2" type="ORF">DdX_04068</name>
</gene>
<proteinExistence type="predicted"/>
<dbReference type="AlphaFoldDB" id="A0AAD4NEX3"/>
<evidence type="ECO:0000313" key="3">
    <source>
        <dbReference type="Proteomes" id="UP001201812"/>
    </source>
</evidence>
<dbReference type="Proteomes" id="UP001201812">
    <property type="component" value="Unassembled WGS sequence"/>
</dbReference>
<evidence type="ECO:0000313" key="2">
    <source>
        <dbReference type="EMBL" id="KAI1723888.1"/>
    </source>
</evidence>
<evidence type="ECO:0000256" key="1">
    <source>
        <dbReference type="SAM" id="MobiDB-lite"/>
    </source>
</evidence>
<comment type="caution">
    <text evidence="2">The sequence shown here is derived from an EMBL/GenBank/DDBJ whole genome shotgun (WGS) entry which is preliminary data.</text>
</comment>
<reference evidence="2" key="1">
    <citation type="submission" date="2022-01" db="EMBL/GenBank/DDBJ databases">
        <title>Genome Sequence Resource for Two Populations of Ditylenchus destructor, the Migratory Endoparasitic Phytonematode.</title>
        <authorList>
            <person name="Zhang H."/>
            <person name="Lin R."/>
            <person name="Xie B."/>
        </authorList>
    </citation>
    <scope>NUCLEOTIDE SEQUENCE</scope>
    <source>
        <strain evidence="2">BazhouSP</strain>
    </source>
</reference>
<accession>A0AAD4NEX3</accession>
<protein>
    <submittedName>
        <fullName evidence="2">Uncharacterized protein</fullName>
    </submittedName>
</protein>